<evidence type="ECO:0000256" key="1">
    <source>
        <dbReference type="SAM" id="MobiDB-lite"/>
    </source>
</evidence>
<dbReference type="AlphaFoldDB" id="A0ABD2PVI1"/>
<name>A0ABD2PVI1_9PLAT</name>
<feature type="region of interest" description="Disordered" evidence="1">
    <location>
        <begin position="469"/>
        <end position="509"/>
    </location>
</feature>
<comment type="caution">
    <text evidence="3">The sequence shown here is derived from an EMBL/GenBank/DDBJ whole genome shotgun (WGS) entry which is preliminary data.</text>
</comment>
<dbReference type="Gene3D" id="2.30.30.140">
    <property type="match status" value="1"/>
</dbReference>
<feature type="compositionally biased region" description="Polar residues" evidence="1">
    <location>
        <begin position="56"/>
        <end position="82"/>
    </location>
</feature>
<accession>A0ABD2PVI1</accession>
<proteinExistence type="predicted"/>
<sequence length="638" mass="70865">MGTAVQSIFVKSYRPPSCSTSSSEIYLNRGLKQAVINCIKSKPALTRLSHIPSSPMDDTQILSSSPCRSSNFAEPRYTSKNHSSQLLLPQSSMSDKTQTSYLTATSSLQTKISLIQESETDFTDSARNSSRLLFVSETEDDSQKPQETLPPVLIQLTEDQTPPVEEILQVSMVEAPKEDTNDDSQKPQETLPLVLIQPTEEQTLPVKENLQVSMVESLKEEEEMITPKRKAARVKKSTPSSVDVMTTPRSTRSQRSKDLSKQDVMVTPRSTRSQWSKDLSKQEVLVYAKYRDGYYYPGKAISMLPNNQMKVHFDDGTREEFNFMDVVCVDLLPVDSQVSMRKASGQYWSDCTIIDHQDSGYLIRCNEGETNPIKALRSSVIISEADMQHLIGVSLVQNPVANVMLYESSAKKAMSSQISCENLVFGRRVTRNQTLPALDLSGSKRPLTGDSTPLKKQAKMDTSFSKIFQTTTDTESSQDPSIGSSKKKALKRLAEEKQPPATPKEFEKNALVSARKGAVKRASLSELKQNQEPGDSSSFLTVLRDLQIEGFPSRKLFHNWAFVITSGVNPCAQIFKPNKAFKFSPTDPLGSTSRLLAPNLLSLQEHISKIEYLISICGGRLIPSPSAVSPQIRVQNLS</sequence>
<feature type="compositionally biased region" description="Polar residues" evidence="1">
    <location>
        <begin position="237"/>
        <end position="253"/>
    </location>
</feature>
<keyword evidence="4" id="KW-1185">Reference proteome</keyword>
<feature type="compositionally biased region" description="Basic residues" evidence="1">
    <location>
        <begin position="227"/>
        <end position="236"/>
    </location>
</feature>
<evidence type="ECO:0000259" key="2">
    <source>
        <dbReference type="Pfam" id="PF09038"/>
    </source>
</evidence>
<evidence type="ECO:0000313" key="3">
    <source>
        <dbReference type="EMBL" id="KAL3311200.1"/>
    </source>
</evidence>
<protein>
    <recommendedName>
        <fullName evidence="2">Tumour suppressor p53-binding protein-1 Tudor domain-containing protein</fullName>
    </recommendedName>
</protein>
<dbReference type="Pfam" id="PF09038">
    <property type="entry name" value="53-BP1_Tudor"/>
    <property type="match status" value="1"/>
</dbReference>
<dbReference type="EMBL" id="JBJKFK010002372">
    <property type="protein sequence ID" value="KAL3311200.1"/>
    <property type="molecule type" value="Genomic_DNA"/>
</dbReference>
<feature type="compositionally biased region" description="Polar residues" evidence="1">
    <location>
        <begin position="469"/>
        <end position="483"/>
    </location>
</feature>
<feature type="compositionally biased region" description="Basic and acidic residues" evidence="1">
    <location>
        <begin position="492"/>
        <end position="508"/>
    </location>
</feature>
<feature type="compositionally biased region" description="Low complexity" evidence="1">
    <location>
        <begin position="83"/>
        <end position="93"/>
    </location>
</feature>
<gene>
    <name evidence="3" type="ORF">Ciccas_010221</name>
</gene>
<feature type="domain" description="Tumour suppressor p53-binding protein-1 Tudor" evidence="2">
    <location>
        <begin position="286"/>
        <end position="383"/>
    </location>
</feature>
<dbReference type="InterPro" id="IPR015125">
    <property type="entry name" value="53-BP1_Tudor"/>
</dbReference>
<evidence type="ECO:0000313" key="4">
    <source>
        <dbReference type="Proteomes" id="UP001626550"/>
    </source>
</evidence>
<reference evidence="3 4" key="1">
    <citation type="submission" date="2024-11" db="EMBL/GenBank/DDBJ databases">
        <title>Adaptive evolution of stress response genes in parasites aligns with host niche diversity.</title>
        <authorList>
            <person name="Hahn C."/>
            <person name="Resl P."/>
        </authorList>
    </citation>
    <scope>NUCLEOTIDE SEQUENCE [LARGE SCALE GENOMIC DNA]</scope>
    <source>
        <strain evidence="3">EGGRZ-B1_66</strain>
        <tissue evidence="3">Body</tissue>
    </source>
</reference>
<feature type="region of interest" description="Disordered" evidence="1">
    <location>
        <begin position="224"/>
        <end position="269"/>
    </location>
</feature>
<dbReference type="Proteomes" id="UP001626550">
    <property type="component" value="Unassembled WGS sequence"/>
</dbReference>
<organism evidence="3 4">
    <name type="scientific">Cichlidogyrus casuarinus</name>
    <dbReference type="NCBI Taxonomy" id="1844966"/>
    <lineage>
        <taxon>Eukaryota</taxon>
        <taxon>Metazoa</taxon>
        <taxon>Spiralia</taxon>
        <taxon>Lophotrochozoa</taxon>
        <taxon>Platyhelminthes</taxon>
        <taxon>Monogenea</taxon>
        <taxon>Monopisthocotylea</taxon>
        <taxon>Dactylogyridea</taxon>
        <taxon>Ancyrocephalidae</taxon>
        <taxon>Cichlidogyrus</taxon>
    </lineage>
</organism>
<feature type="region of interest" description="Disordered" evidence="1">
    <location>
        <begin position="48"/>
        <end position="93"/>
    </location>
</feature>